<evidence type="ECO:0000313" key="2">
    <source>
        <dbReference type="EMBL" id="CAF1080507.1"/>
    </source>
</evidence>
<reference evidence="2" key="1">
    <citation type="submission" date="2021-02" db="EMBL/GenBank/DDBJ databases">
        <authorList>
            <person name="Nowell W R."/>
        </authorList>
    </citation>
    <scope>NUCLEOTIDE SEQUENCE</scope>
    <source>
        <strain evidence="2">Ploen Becks lab</strain>
    </source>
</reference>
<feature type="domain" description="Reverse transcriptase" evidence="1">
    <location>
        <begin position="67"/>
        <end position="179"/>
    </location>
</feature>
<evidence type="ECO:0000259" key="1">
    <source>
        <dbReference type="PROSITE" id="PS50878"/>
    </source>
</evidence>
<dbReference type="PROSITE" id="PS50878">
    <property type="entry name" value="RT_POL"/>
    <property type="match status" value="1"/>
</dbReference>
<comment type="caution">
    <text evidence="2">The sequence shown here is derived from an EMBL/GenBank/DDBJ whole genome shotgun (WGS) entry which is preliminary data.</text>
</comment>
<organism evidence="2 3">
    <name type="scientific">Brachionus calyciflorus</name>
    <dbReference type="NCBI Taxonomy" id="104777"/>
    <lineage>
        <taxon>Eukaryota</taxon>
        <taxon>Metazoa</taxon>
        <taxon>Spiralia</taxon>
        <taxon>Gnathifera</taxon>
        <taxon>Rotifera</taxon>
        <taxon>Eurotatoria</taxon>
        <taxon>Monogononta</taxon>
        <taxon>Pseudotrocha</taxon>
        <taxon>Ploima</taxon>
        <taxon>Brachionidae</taxon>
        <taxon>Brachionus</taxon>
    </lineage>
</organism>
<dbReference type="InterPro" id="IPR000477">
    <property type="entry name" value="RT_dom"/>
</dbReference>
<dbReference type="PANTHER" id="PTHR19446">
    <property type="entry name" value="REVERSE TRANSCRIPTASES"/>
    <property type="match status" value="1"/>
</dbReference>
<accession>A0A814MM10</accession>
<dbReference type="OrthoDB" id="9802488at2759"/>
<dbReference type="Proteomes" id="UP000663879">
    <property type="component" value="Unassembled WGS sequence"/>
</dbReference>
<protein>
    <recommendedName>
        <fullName evidence="1">Reverse transcriptase domain-containing protein</fullName>
    </recommendedName>
</protein>
<feature type="non-terminal residue" evidence="2">
    <location>
        <position position="1"/>
    </location>
</feature>
<proteinExistence type="predicted"/>
<dbReference type="EMBL" id="CAJNOC010006551">
    <property type="protein sequence ID" value="CAF1080507.1"/>
    <property type="molecule type" value="Genomic_DNA"/>
</dbReference>
<dbReference type="AlphaFoldDB" id="A0A814MM10"/>
<gene>
    <name evidence="2" type="ORF">OXX778_LOCUS20171</name>
</gene>
<sequence>IAYERASKKLQNDTLKIYSANLKNDIKTSINLLKKGKSIGFDNVSNELLFYGNNEKIRLILSCIFNTMIKYGYTPDNFNVDLATPIPKKGQMKEPSDLRPISVSTSYANLFQSLLLKKTPFENLISKNQFGDRAKTSCKHAYFMVNETINYFRNGKSELKLISLDATKAFDKLWRQGIF</sequence>
<name>A0A814MM10_9BILA</name>
<evidence type="ECO:0000313" key="3">
    <source>
        <dbReference type="Proteomes" id="UP000663879"/>
    </source>
</evidence>
<keyword evidence="3" id="KW-1185">Reference proteome</keyword>